<feature type="domain" description="DUF4456" evidence="3">
    <location>
        <begin position="1011"/>
        <end position="1206"/>
    </location>
</feature>
<dbReference type="Pfam" id="PF14643">
    <property type="entry name" value="DUF4455"/>
    <property type="match status" value="1"/>
</dbReference>
<feature type="region of interest" description="Disordered" evidence="1">
    <location>
        <begin position="38"/>
        <end position="70"/>
    </location>
</feature>
<dbReference type="OMA" id="FQEEQNM"/>
<feature type="compositionally biased region" description="Acidic residues" evidence="1">
    <location>
        <begin position="510"/>
        <end position="527"/>
    </location>
</feature>
<feature type="region of interest" description="Disordered" evidence="1">
    <location>
        <begin position="926"/>
        <end position="950"/>
    </location>
</feature>
<feature type="region of interest" description="Disordered" evidence="1">
    <location>
        <begin position="488"/>
        <end position="550"/>
    </location>
</feature>
<accession>A0A8D2INN0</accession>
<evidence type="ECO:0000256" key="1">
    <source>
        <dbReference type="SAM" id="MobiDB-lite"/>
    </source>
</evidence>
<dbReference type="PANTHER" id="PTHR21444">
    <property type="entry name" value="COILED-COIL DOMAIN-CONTAINING PROTEIN 180"/>
    <property type="match status" value="1"/>
</dbReference>
<evidence type="ECO:0000313" key="4">
    <source>
        <dbReference type="Ensembl" id="ENSVKKP00000003032.1"/>
    </source>
</evidence>
<proteinExistence type="predicted"/>
<dbReference type="InterPro" id="IPR027914">
    <property type="entry name" value="DUF4456"/>
</dbReference>
<reference evidence="4" key="1">
    <citation type="submission" date="2025-08" db="UniProtKB">
        <authorList>
            <consortium name="Ensembl"/>
        </authorList>
    </citation>
    <scope>IDENTIFICATION</scope>
</reference>
<sequence length="1317" mass="149924">KHTVPQLPGRIPLVKDLETCSGNGFLSHRQRTWVEGMPNDDHTENPVQYKNSAGAKAGAGPSRKGEGVPFLPPRPCRRLGRSDCGSSHSLGMAALLSQEMELSFLEPGKAFLARLSESDRTIECLFQSAERSSSPETHTIQVRQCVTPSLVWSPMINQALLANRRAIARLFINLMEMDMKRNVFHRTTGWWWKSRHSLTSVKEWGALPFPQCFGEFCAIHTRPQATRSCVHFRAVLSLAAFPPQDTHNVQYMMRIRIQYEKVCQECLSKVQEFKQRLLDMKICTEKEAENMVNPNLFQLVGKLQSRFEHEMEKMDKELEQLAKHTEINCRHLCQYFQDALVLLDTHQQGLSHQENDLQNKLNDCRNKHEHLNKVSTSLAGWEGIRKETLGGEEFISAQATVVLLNRYAVFYQDLLSKVTAYPDYILRELISYSTSLSRYFYVKDIYKGIVSCSGQGAAPLMLFPGASSRMLRSYSPVLCICTETTEEAEDITEMEETLQDSPEHVHEEETEHPEEEEEEKVEEENAGESEKLGKTESSAPDSDGLGIPEGRASFFLESDDVEKSEDGSIPMQEGRDIHEACKQAASRFPSLFPNHRIRLQFFEHLENWFAQSLSNASAIVAAKKEELSSELQLRIHLHEPRRERIEKDVYHVRMAELRLHNERLARHCAGLVEALNAEKAAFFKLRHDQNKVSKTFRHKIQDMENMFLVEGRAEKLVTLSNNLHSELINHMEVLQVSLRSYRQYLEEMLGKLREANTDFLKSCKLFANGGNFSPEELDVFLKRLQKESGRIDFVEGLIMIDMEKMESSYLEQATEVINKFENRFRFLAMDRVFMEKIQRFLTNIQVKIKSEVAKSNLQTQTLNSQLEKLTGKIDACAHPNVDKEVSSSLKSNRRKGLRSCCRWVRVQMSRFSYSLLGKQGLPSFSVRGSEMPKDPSPATTDLPGGSKGKSGGANIPKLSAYFWLKLFCSCYAGLSGVFSILLLCGCGHSALDFIPSSLSPPPPSPPSIFLKEFYKKDKHQITRPEFLQDTYDQCLDVMGQKLTSYLLQADEYHIACISEFRDQLKIFEEQLPHITQLVIDTHLKDHEQLLRESTDQIRHHLQDQLQKWDINKAKLCPSLGHPHNLPQLEALCQEEVKRQSEQAEGIHLCTKELESCVIECAQGFVSTLADATEKILVGLDNCLTVDDVQQGKIEHPREKVSTLIRRKKAGLSLEAEECKLVAERGSRTWPGLPRTTLLALPSQIICRETASVTTAKTTLGHVAAVEERDVAYVVFWRVPRRNEDRGEAQPTRSQQSKQVQASPCTPLHWRCIGCARL</sequence>
<protein>
    <submittedName>
        <fullName evidence="4">Coiled-coil domain containing 180</fullName>
    </submittedName>
</protein>
<dbReference type="PANTHER" id="PTHR21444:SF14">
    <property type="entry name" value="COILED-COIL DOMAIN-CONTAINING PROTEIN 180"/>
    <property type="match status" value="1"/>
</dbReference>
<dbReference type="InterPro" id="IPR028089">
    <property type="entry name" value="DUF4455"/>
</dbReference>
<dbReference type="Pfam" id="PF14644">
    <property type="entry name" value="DUF4456"/>
    <property type="match status" value="1"/>
</dbReference>
<evidence type="ECO:0000259" key="3">
    <source>
        <dbReference type="Pfam" id="PF14644"/>
    </source>
</evidence>
<evidence type="ECO:0000259" key="2">
    <source>
        <dbReference type="Pfam" id="PF14643"/>
    </source>
</evidence>
<organism evidence="4 5">
    <name type="scientific">Varanus komodoensis</name>
    <name type="common">Komodo dragon</name>
    <dbReference type="NCBI Taxonomy" id="61221"/>
    <lineage>
        <taxon>Eukaryota</taxon>
        <taxon>Metazoa</taxon>
        <taxon>Chordata</taxon>
        <taxon>Craniata</taxon>
        <taxon>Vertebrata</taxon>
        <taxon>Euteleostomi</taxon>
        <taxon>Lepidosauria</taxon>
        <taxon>Squamata</taxon>
        <taxon>Bifurcata</taxon>
        <taxon>Unidentata</taxon>
        <taxon>Episquamata</taxon>
        <taxon>Toxicofera</taxon>
        <taxon>Anguimorpha</taxon>
        <taxon>Paleoanguimorpha</taxon>
        <taxon>Varanoidea</taxon>
        <taxon>Varanidae</taxon>
        <taxon>Varanus</taxon>
    </lineage>
</organism>
<dbReference type="Ensembl" id="ENSVKKT00000003121.1">
    <property type="protein sequence ID" value="ENSVKKP00000003032.1"/>
    <property type="gene ID" value="ENSVKKG00000002332.1"/>
</dbReference>
<name>A0A8D2INN0_VARKO</name>
<feature type="domain" description="DUF4455" evidence="2">
    <location>
        <begin position="245"/>
        <end position="373"/>
    </location>
</feature>
<feature type="compositionally biased region" description="Acidic residues" evidence="1">
    <location>
        <begin position="488"/>
        <end position="498"/>
    </location>
</feature>
<dbReference type="Proteomes" id="UP000694545">
    <property type="component" value="Unplaced"/>
</dbReference>
<evidence type="ECO:0000313" key="5">
    <source>
        <dbReference type="Proteomes" id="UP000694545"/>
    </source>
</evidence>
<keyword evidence="5" id="KW-1185">Reference proteome</keyword>
<reference evidence="4" key="2">
    <citation type="submission" date="2025-09" db="UniProtKB">
        <authorList>
            <consortium name="Ensembl"/>
        </authorList>
    </citation>
    <scope>IDENTIFICATION</scope>
</reference>